<dbReference type="InterPro" id="IPR050638">
    <property type="entry name" value="AA-Vitamin_Transporters"/>
</dbReference>
<protein>
    <submittedName>
        <fullName evidence="8">Unannotated protein</fullName>
    </submittedName>
</protein>
<dbReference type="InterPro" id="IPR000620">
    <property type="entry name" value="EamA_dom"/>
</dbReference>
<dbReference type="EMBL" id="CAEZYX010000025">
    <property type="protein sequence ID" value="CAB4738801.1"/>
    <property type="molecule type" value="Genomic_DNA"/>
</dbReference>
<reference evidence="8" key="1">
    <citation type="submission" date="2020-05" db="EMBL/GenBank/DDBJ databases">
        <authorList>
            <person name="Chiriac C."/>
            <person name="Salcher M."/>
            <person name="Ghai R."/>
            <person name="Kavagutti S V."/>
        </authorList>
    </citation>
    <scope>NUCLEOTIDE SEQUENCE</scope>
</reference>
<feature type="transmembrane region" description="Helical" evidence="6">
    <location>
        <begin position="95"/>
        <end position="114"/>
    </location>
</feature>
<gene>
    <name evidence="8" type="ORF">UFOPK2802_00409</name>
</gene>
<keyword evidence="4 6" id="KW-1133">Transmembrane helix</keyword>
<dbReference type="InterPro" id="IPR037185">
    <property type="entry name" value="EmrE-like"/>
</dbReference>
<feature type="transmembrane region" description="Helical" evidence="6">
    <location>
        <begin position="36"/>
        <end position="56"/>
    </location>
</feature>
<dbReference type="Pfam" id="PF00892">
    <property type="entry name" value="EamA"/>
    <property type="match status" value="2"/>
</dbReference>
<keyword evidence="2" id="KW-1003">Cell membrane</keyword>
<feature type="transmembrane region" description="Helical" evidence="6">
    <location>
        <begin position="266"/>
        <end position="283"/>
    </location>
</feature>
<comment type="subcellular location">
    <subcellularLocation>
        <location evidence="1">Cell membrane</location>
        <topology evidence="1">Multi-pass membrane protein</topology>
    </subcellularLocation>
</comment>
<dbReference type="GO" id="GO:0005886">
    <property type="term" value="C:plasma membrane"/>
    <property type="evidence" value="ECO:0007669"/>
    <property type="project" value="UniProtKB-SubCell"/>
</dbReference>
<accession>A0A6J6SV30</accession>
<feature type="domain" description="EamA" evidence="7">
    <location>
        <begin position="9"/>
        <end position="137"/>
    </location>
</feature>
<name>A0A6J6SV30_9ZZZZ</name>
<dbReference type="PANTHER" id="PTHR32322:SF18">
    <property type="entry name" value="S-ADENOSYLMETHIONINE_S-ADENOSYLHOMOCYSTEINE TRANSPORTER"/>
    <property type="match status" value="1"/>
</dbReference>
<evidence type="ECO:0000259" key="7">
    <source>
        <dbReference type="Pfam" id="PF00892"/>
    </source>
</evidence>
<keyword evidence="5 6" id="KW-0472">Membrane</keyword>
<sequence>MIGAKINPYLILILAMVSWGLSNPLADLAVVNMSPILLSLIESLVGLFVIAIVIVIRRIQIKLPWKFVIPLGLIQPGFAWLLGNIGYTKVTASTGVIFLNLESVFAIVIAALWIREQINTKEALAIGIGLFGGLLASFDAAGINFDVTVGVLLFAFVALLDAIYAISIKKYGKDLDAIALGFGQILVSTVLMLLMMIIFDRTPDISQSLTTWLAALISGLFGVALPIVAFNWAGTRIKSTHVGLSFNIVPIVGIIGAIILGRGAPTQIQVVGAIFVVISIWLIQSGRESQEVA</sequence>
<feature type="transmembrane region" description="Helical" evidence="6">
    <location>
        <begin position="123"/>
        <end position="141"/>
    </location>
</feature>
<keyword evidence="3 6" id="KW-0812">Transmembrane</keyword>
<proteinExistence type="predicted"/>
<evidence type="ECO:0000256" key="2">
    <source>
        <dbReference type="ARBA" id="ARBA00022475"/>
    </source>
</evidence>
<feature type="transmembrane region" description="Helical" evidence="6">
    <location>
        <begin position="63"/>
        <end position="83"/>
    </location>
</feature>
<evidence type="ECO:0000256" key="4">
    <source>
        <dbReference type="ARBA" id="ARBA00022989"/>
    </source>
</evidence>
<feature type="domain" description="EamA" evidence="7">
    <location>
        <begin position="149"/>
        <end position="283"/>
    </location>
</feature>
<evidence type="ECO:0000313" key="8">
    <source>
        <dbReference type="EMBL" id="CAB4738801.1"/>
    </source>
</evidence>
<dbReference type="SUPFAM" id="SSF103481">
    <property type="entry name" value="Multidrug resistance efflux transporter EmrE"/>
    <property type="match status" value="2"/>
</dbReference>
<feature type="transmembrane region" description="Helical" evidence="6">
    <location>
        <begin position="147"/>
        <end position="166"/>
    </location>
</feature>
<dbReference type="AlphaFoldDB" id="A0A6J6SV30"/>
<feature type="transmembrane region" description="Helical" evidence="6">
    <location>
        <begin position="178"/>
        <end position="199"/>
    </location>
</feature>
<feature type="transmembrane region" description="Helical" evidence="6">
    <location>
        <begin position="211"/>
        <end position="230"/>
    </location>
</feature>
<evidence type="ECO:0000256" key="3">
    <source>
        <dbReference type="ARBA" id="ARBA00022692"/>
    </source>
</evidence>
<dbReference type="PANTHER" id="PTHR32322">
    <property type="entry name" value="INNER MEMBRANE TRANSPORTER"/>
    <property type="match status" value="1"/>
</dbReference>
<evidence type="ECO:0000256" key="5">
    <source>
        <dbReference type="ARBA" id="ARBA00023136"/>
    </source>
</evidence>
<feature type="transmembrane region" description="Helical" evidence="6">
    <location>
        <begin position="242"/>
        <end position="260"/>
    </location>
</feature>
<organism evidence="8">
    <name type="scientific">freshwater metagenome</name>
    <dbReference type="NCBI Taxonomy" id="449393"/>
    <lineage>
        <taxon>unclassified sequences</taxon>
        <taxon>metagenomes</taxon>
        <taxon>ecological metagenomes</taxon>
    </lineage>
</organism>
<evidence type="ECO:0000256" key="1">
    <source>
        <dbReference type="ARBA" id="ARBA00004651"/>
    </source>
</evidence>
<evidence type="ECO:0000256" key="6">
    <source>
        <dbReference type="SAM" id="Phobius"/>
    </source>
</evidence>